<keyword evidence="6 14" id="KW-0004">4Fe-4S</keyword>
<evidence type="ECO:0000256" key="8">
    <source>
        <dbReference type="ARBA" id="ARBA00022723"/>
    </source>
</evidence>
<proteinExistence type="inferred from homology"/>
<reference evidence="19 22" key="2">
    <citation type="submission" date="2019-04" db="EMBL/GenBank/DDBJ databases">
        <title>Crypto-aerobic microbial life in anoxic (sulfidic) marine sediments.</title>
        <authorList>
            <person name="Bhattacharya S."/>
            <person name="Roy C."/>
            <person name="Mondal N."/>
            <person name="Sarkar J."/>
            <person name="Mandal S."/>
            <person name="Rameez M.J."/>
            <person name="Ghosh W."/>
        </authorList>
    </citation>
    <scope>NUCLEOTIDE SEQUENCE [LARGE SCALE GENOMIC DNA]</scope>
    <source>
        <strain evidence="19 22">SBBB</strain>
    </source>
</reference>
<evidence type="ECO:0000256" key="4">
    <source>
        <dbReference type="ARBA" id="ARBA00008703"/>
    </source>
</evidence>
<dbReference type="PANTHER" id="PTHR30538">
    <property type="entry name" value="LYSINE 2,3-AMINOMUTASE-RELATED"/>
    <property type="match status" value="1"/>
</dbReference>
<dbReference type="GO" id="GO:0051539">
    <property type="term" value="F:4 iron, 4 sulfur cluster binding"/>
    <property type="evidence" value="ECO:0007669"/>
    <property type="project" value="UniProtKB-KW"/>
</dbReference>
<keyword evidence="9 15" id="KW-0663">Pyridoxal phosphate</keyword>
<gene>
    <name evidence="19" type="primary">epmB</name>
    <name evidence="19" type="ORF">FA869_08015</name>
    <name evidence="18" type="ORF">SAMN04487855_2729</name>
    <name evidence="17" type="ORF">SAMN05216589_2490</name>
</gene>
<evidence type="ECO:0000256" key="11">
    <source>
        <dbReference type="ARBA" id="ARBA00023014"/>
    </source>
</evidence>
<dbReference type="PIRSF" id="PIRSF004911">
    <property type="entry name" value="DUF160"/>
    <property type="match status" value="1"/>
</dbReference>
<feature type="binding site" evidence="14">
    <location>
        <position position="123"/>
    </location>
    <ligand>
        <name>[4Fe-4S] cluster</name>
        <dbReference type="ChEBI" id="CHEBI:49883"/>
        <note>4Fe-4S-S-AdoMet</note>
    </ligand>
</feature>
<dbReference type="STRING" id="653930.SAMN05216589_2490"/>
<dbReference type="OrthoDB" id="9770937at2"/>
<feature type="binding site" evidence="14">
    <location>
        <position position="119"/>
    </location>
    <ligand>
        <name>[4Fe-4S] cluster</name>
        <dbReference type="ChEBI" id="CHEBI:49883"/>
        <note>4Fe-4S-S-AdoMet</note>
    </ligand>
</feature>
<sequence length="341" mass="37714">MIHGSLAPVESVNWQSLLAGSITDPRILLSRLDLDPALLGPARAASADFSLRVPEPYLSRMQRGNPTDPLLRQVLPVGEELLEHPDFVLDPLGEQQTNARPGIIHKYHGRLLLVVSGGCAVNCRYCFRRHFPYEDNNLSTDEWREALDYIRQDDSIAEVIYSGGDPLAASDRRLAWLTREIADIAHVRRLRVHTRLPVVIPQRVTSELIDALCGTRLPVSMVLHCNHANELDSQLGSAIQTLRQAGVMLLNQAVLLRGVNDNIEAQVALSEALGDNGVLPYYLHVLDHVKGAQHFHVDDDTARRLSGELLARLPGFLVPRLVREVAGATSKTPLPPTLISQ</sequence>
<dbReference type="Proteomes" id="UP000305198">
    <property type="component" value="Unassembled WGS sequence"/>
</dbReference>
<dbReference type="CDD" id="cd01335">
    <property type="entry name" value="Radical_SAM"/>
    <property type="match status" value="1"/>
</dbReference>
<dbReference type="SFLD" id="SFLDF00314">
    <property type="entry name" value="L-lysine_2_3-aminomutase_(yjeK"/>
    <property type="match status" value="1"/>
</dbReference>
<dbReference type="SUPFAM" id="SSF102114">
    <property type="entry name" value="Radical SAM enzymes"/>
    <property type="match status" value="1"/>
</dbReference>
<dbReference type="NCBIfam" id="TIGR00238">
    <property type="entry name" value="KamA family radical SAM protein"/>
    <property type="match status" value="1"/>
</dbReference>
<dbReference type="InterPro" id="IPR022462">
    <property type="entry name" value="EpmB"/>
</dbReference>
<evidence type="ECO:0000313" key="19">
    <source>
        <dbReference type="EMBL" id="TKA92326.1"/>
    </source>
</evidence>
<dbReference type="GO" id="GO:0046872">
    <property type="term" value="F:metal ion binding"/>
    <property type="evidence" value="ECO:0007669"/>
    <property type="project" value="UniProtKB-KW"/>
</dbReference>
<evidence type="ECO:0000313" key="22">
    <source>
        <dbReference type="Proteomes" id="UP000305198"/>
    </source>
</evidence>
<dbReference type="GO" id="GO:0016853">
    <property type="term" value="F:isomerase activity"/>
    <property type="evidence" value="ECO:0007669"/>
    <property type="project" value="UniProtKB-KW"/>
</dbReference>
<dbReference type="PANTHER" id="PTHR30538:SF1">
    <property type="entry name" value="L-LYSINE 2,3-AMINOMUTASE"/>
    <property type="match status" value="1"/>
</dbReference>
<comment type="cofactor">
    <cofactor evidence="3">
        <name>[4Fe-4S] cluster</name>
        <dbReference type="ChEBI" id="CHEBI:49883"/>
    </cofactor>
</comment>
<keyword evidence="20" id="KW-1185">Reference proteome</keyword>
<dbReference type="EMBL" id="FOUA01000005">
    <property type="protein sequence ID" value="SFM19464.1"/>
    <property type="molecule type" value="Genomic_DNA"/>
</dbReference>
<dbReference type="Gene3D" id="3.20.20.70">
    <property type="entry name" value="Aldolase class I"/>
    <property type="match status" value="1"/>
</dbReference>
<dbReference type="InterPro" id="IPR003739">
    <property type="entry name" value="Lys_aminomutase/Glu_NH3_mut"/>
</dbReference>
<name>A0A1H9V6K5_9GAMM</name>
<evidence type="ECO:0000313" key="20">
    <source>
        <dbReference type="Proteomes" id="UP000186599"/>
    </source>
</evidence>
<dbReference type="Pfam" id="PF04055">
    <property type="entry name" value="Radical_SAM"/>
    <property type="match status" value="1"/>
</dbReference>
<evidence type="ECO:0000256" key="5">
    <source>
        <dbReference type="ARBA" id="ARBA00022363"/>
    </source>
</evidence>
<evidence type="ECO:0000256" key="15">
    <source>
        <dbReference type="PIRSR" id="PIRSR603739-50"/>
    </source>
</evidence>
<dbReference type="SFLD" id="SFLDS00029">
    <property type="entry name" value="Radical_SAM"/>
    <property type="match status" value="1"/>
</dbReference>
<comment type="cofactor">
    <cofactor evidence="2 15">
        <name>pyridoxal 5'-phosphate</name>
        <dbReference type="ChEBI" id="CHEBI:597326"/>
    </cofactor>
</comment>
<evidence type="ECO:0000313" key="17">
    <source>
        <dbReference type="EMBL" id="SES16883.1"/>
    </source>
</evidence>
<keyword evidence="11 14" id="KW-0411">Iron-sulfur</keyword>
<keyword evidence="8 14" id="KW-0479">Metal-binding</keyword>
<evidence type="ECO:0000256" key="14">
    <source>
        <dbReference type="PIRSR" id="PIRSR004911-1"/>
    </source>
</evidence>
<feature type="domain" description="Radical SAM core" evidence="16">
    <location>
        <begin position="105"/>
        <end position="320"/>
    </location>
</feature>
<keyword evidence="10" id="KW-0408">Iron</keyword>
<dbReference type="NCBIfam" id="TIGR03821">
    <property type="entry name" value="EFP_modif_epmB"/>
    <property type="match status" value="1"/>
</dbReference>
<dbReference type="Proteomes" id="UP000186599">
    <property type="component" value="Unassembled WGS sequence"/>
</dbReference>
<comment type="catalytic activity">
    <reaction evidence="1">
        <text>L-lysine = D-beta-lysine</text>
        <dbReference type="Rhea" id="RHEA:44148"/>
        <dbReference type="ChEBI" id="CHEBI:32551"/>
        <dbReference type="ChEBI" id="CHEBI:84138"/>
    </reaction>
</comment>
<evidence type="ECO:0000259" key="16">
    <source>
        <dbReference type="PROSITE" id="PS51918"/>
    </source>
</evidence>
<evidence type="ECO:0000313" key="18">
    <source>
        <dbReference type="EMBL" id="SFM19464.1"/>
    </source>
</evidence>
<reference evidence="20 21" key="1">
    <citation type="submission" date="2016-10" db="EMBL/GenBank/DDBJ databases">
        <authorList>
            <person name="de Groot N.N."/>
        </authorList>
    </citation>
    <scope>NUCLEOTIDE SEQUENCE [LARGE SCALE GENOMIC DNA]</scope>
    <source>
        <strain evidence="18 20">CGMCC 1.9095</strain>
        <strain evidence="17 21">DSM 22558</strain>
    </source>
</reference>
<dbReference type="PROSITE" id="PS51918">
    <property type="entry name" value="RADICAL_SAM"/>
    <property type="match status" value="1"/>
</dbReference>
<dbReference type="EMBL" id="FOGN01000005">
    <property type="protein sequence ID" value="SES16883.1"/>
    <property type="molecule type" value="Genomic_DNA"/>
</dbReference>
<accession>A0A1H9V6K5</accession>
<evidence type="ECO:0000256" key="6">
    <source>
        <dbReference type="ARBA" id="ARBA00022485"/>
    </source>
</evidence>
<dbReference type="EMBL" id="SWAV01000002">
    <property type="protein sequence ID" value="TKA92326.1"/>
    <property type="molecule type" value="Genomic_DNA"/>
</dbReference>
<keyword evidence="12" id="KW-0413">Isomerase</keyword>
<evidence type="ECO:0000256" key="7">
    <source>
        <dbReference type="ARBA" id="ARBA00022691"/>
    </source>
</evidence>
<keyword evidence="7" id="KW-0949">S-adenosyl-L-methionine</keyword>
<dbReference type="RefSeq" id="WP_074780193.1">
    <property type="nucleotide sequence ID" value="NZ_FOGN01000005.1"/>
</dbReference>
<evidence type="ECO:0000313" key="21">
    <source>
        <dbReference type="Proteomes" id="UP000186904"/>
    </source>
</evidence>
<evidence type="ECO:0000256" key="9">
    <source>
        <dbReference type="ARBA" id="ARBA00022898"/>
    </source>
</evidence>
<evidence type="ECO:0000256" key="10">
    <source>
        <dbReference type="ARBA" id="ARBA00023004"/>
    </source>
</evidence>
<dbReference type="InterPro" id="IPR058240">
    <property type="entry name" value="rSAM_sf"/>
</dbReference>
<evidence type="ECO:0000256" key="2">
    <source>
        <dbReference type="ARBA" id="ARBA00001933"/>
    </source>
</evidence>
<evidence type="ECO:0000256" key="3">
    <source>
        <dbReference type="ARBA" id="ARBA00001966"/>
    </source>
</evidence>
<dbReference type="AlphaFoldDB" id="A0A1H9V6K5"/>
<organism evidence="17 21">
    <name type="scientific">Halopseudomonas bauzanensis</name>
    <dbReference type="NCBI Taxonomy" id="653930"/>
    <lineage>
        <taxon>Bacteria</taxon>
        <taxon>Pseudomonadati</taxon>
        <taxon>Pseudomonadota</taxon>
        <taxon>Gammaproteobacteria</taxon>
        <taxon>Pseudomonadales</taxon>
        <taxon>Pseudomonadaceae</taxon>
        <taxon>Halopseudomonas</taxon>
    </lineage>
</organism>
<dbReference type="InterPro" id="IPR007197">
    <property type="entry name" value="rSAM"/>
</dbReference>
<feature type="modified residue" description="N6-(pyridoxal phosphate)lysine" evidence="15">
    <location>
        <position position="331"/>
    </location>
</feature>
<protein>
    <recommendedName>
        <fullName evidence="5">L-lysine 2,3-aminomutase</fullName>
    </recommendedName>
    <alternativeName>
        <fullName evidence="13">EF-P post-translational modification enzyme B</fullName>
    </alternativeName>
</protein>
<evidence type="ECO:0000256" key="13">
    <source>
        <dbReference type="ARBA" id="ARBA00030756"/>
    </source>
</evidence>
<comment type="similarity">
    <text evidence="4">Belongs to the radical SAM superfamily. KamA family.</text>
</comment>
<evidence type="ECO:0000256" key="12">
    <source>
        <dbReference type="ARBA" id="ARBA00023235"/>
    </source>
</evidence>
<dbReference type="SFLD" id="SFLDG01070">
    <property type="entry name" value="PLP-dependent"/>
    <property type="match status" value="1"/>
</dbReference>
<evidence type="ECO:0000256" key="1">
    <source>
        <dbReference type="ARBA" id="ARBA00001352"/>
    </source>
</evidence>
<dbReference type="InterPro" id="IPR013785">
    <property type="entry name" value="Aldolase_TIM"/>
</dbReference>
<dbReference type="Proteomes" id="UP000186904">
    <property type="component" value="Unassembled WGS sequence"/>
</dbReference>
<feature type="binding site" evidence="14">
    <location>
        <position position="126"/>
    </location>
    <ligand>
        <name>[4Fe-4S] cluster</name>
        <dbReference type="ChEBI" id="CHEBI:49883"/>
        <note>4Fe-4S-S-AdoMet</note>
    </ligand>
</feature>